<gene>
    <name evidence="2" type="ORF">GTK07_10730</name>
</gene>
<evidence type="ECO:0000313" key="2">
    <source>
        <dbReference type="EMBL" id="NDV43798.1"/>
    </source>
</evidence>
<proteinExistence type="predicted"/>
<dbReference type="Proteomes" id="UP000468707">
    <property type="component" value="Unassembled WGS sequence"/>
</dbReference>
<dbReference type="Gene3D" id="2.40.160.60">
    <property type="entry name" value="Outer membrane protein transport protein (OMPP1/FadL/TodX)"/>
    <property type="match status" value="1"/>
</dbReference>
<protein>
    <recommendedName>
        <fullName evidence="4">Aromatic hydrocarbon degradation protein</fullName>
    </recommendedName>
</protein>
<keyword evidence="1" id="KW-0732">Signal</keyword>
<dbReference type="SUPFAM" id="SSF56935">
    <property type="entry name" value="Porins"/>
    <property type="match status" value="1"/>
</dbReference>
<dbReference type="AlphaFoldDB" id="A0A6I5L0U4"/>
<sequence>MMNRILPMAISFLFHAMVMAQSEGLTSSPYSLYGLGVINQTSIGKTNSMGYSGIGLKSTTDINNLNPSNYSLIPRHSFFYDIGVVGEFNSYSNRGDNESKTTLNFSNLAIAFRIADRLGAGVTLVPYSDVGYTLLGLVSNIEGSNETFESNVAGIGGLNDLNFNLGYGITEDLRVGGKASLLFGNIEESETFTISNSYFELNETTNYSGLRLGLGMQWDIFDKLTFGSTVQLPVKLKGNLTRSVYKTLDGSSITVEDEEGDNVSDFKLPLELGFGISTRIKGSLTLTADYKRNEWDTTHQSESIGSYRDQDIYAFGAEFQRNPKGFKYGQRIRYRVGFNYDNGYLAINDNKIDGYIITAGIGFPVGFATNSAVNLSYAYGSKGQVQNILVKENYHALTLNLSLEDLWFRRRVID</sequence>
<organism evidence="2 3">
    <name type="scientific">Flagellimonas sediminis</name>
    <dbReference type="NCBI Taxonomy" id="2696468"/>
    <lineage>
        <taxon>Bacteria</taxon>
        <taxon>Pseudomonadati</taxon>
        <taxon>Bacteroidota</taxon>
        <taxon>Flavobacteriia</taxon>
        <taxon>Flavobacteriales</taxon>
        <taxon>Flavobacteriaceae</taxon>
        <taxon>Flagellimonas</taxon>
    </lineage>
</organism>
<evidence type="ECO:0000313" key="3">
    <source>
        <dbReference type="Proteomes" id="UP000468707"/>
    </source>
</evidence>
<dbReference type="EMBL" id="JAAAMI010000004">
    <property type="protein sequence ID" value="NDV43798.1"/>
    <property type="molecule type" value="Genomic_DNA"/>
</dbReference>
<feature type="chain" id="PRO_5026349000" description="Aromatic hydrocarbon degradation protein" evidence="1">
    <location>
        <begin position="21"/>
        <end position="414"/>
    </location>
</feature>
<evidence type="ECO:0008006" key="4">
    <source>
        <dbReference type="Google" id="ProtNLM"/>
    </source>
</evidence>
<feature type="signal peptide" evidence="1">
    <location>
        <begin position="1"/>
        <end position="20"/>
    </location>
</feature>
<comment type="caution">
    <text evidence="2">The sequence shown here is derived from an EMBL/GenBank/DDBJ whole genome shotgun (WGS) entry which is preliminary data.</text>
</comment>
<evidence type="ECO:0000256" key="1">
    <source>
        <dbReference type="SAM" id="SignalP"/>
    </source>
</evidence>
<keyword evidence="3" id="KW-1185">Reference proteome</keyword>
<reference evidence="2 3" key="1">
    <citation type="submission" date="2020-01" db="EMBL/GenBank/DDBJ databases">
        <title>Muricauda sediminis sp.nov. 40Bstr401.</title>
        <authorList>
            <person name="Xue Z."/>
            <person name="Zhu S."/>
            <person name="Ren N."/>
            <person name="Chen T."/>
            <person name="Chen X."/>
            <person name="Chen J."/>
            <person name="Yang J."/>
        </authorList>
    </citation>
    <scope>NUCLEOTIDE SEQUENCE [LARGE SCALE GENOMIC DNA]</scope>
    <source>
        <strain evidence="2 3">40Bstr401</strain>
    </source>
</reference>
<dbReference type="RefSeq" id="WP_163635238.1">
    <property type="nucleotide sequence ID" value="NZ_JAAAMI010000004.1"/>
</dbReference>
<accession>A0A6I5L0U4</accession>
<name>A0A6I5L0U4_9FLAO</name>